<dbReference type="AlphaFoldDB" id="A0A150XFU1"/>
<dbReference type="OrthoDB" id="9988875at2"/>
<accession>A0A150XFU1</accession>
<proteinExistence type="predicted"/>
<gene>
    <name evidence="2" type="ORF">AWW68_01875</name>
</gene>
<keyword evidence="1" id="KW-0732">Signal</keyword>
<sequence length="219" mass="25715">MCRFLLLPFLFISISANAQWFSRLTLETDAYGIGNIDRSKITQIYVDETGLNENLALLPYIQKIRLRLYDLGFSISRTKSSAKFILKFDVFTSEPIIKARESSYTLRGEEQTIERKNSEGKTETITIKGEDRSIPIIEEDIYFEKVMRMKLYQRNNNRLIWQAESGIENKIDSHANYAHLLVYEPLRYFLKTTPTHPVKNAYGRRHRRIIAEMFSVPKY</sequence>
<name>A0A150XFU1_9BACT</name>
<feature type="chain" id="PRO_5007574696" description="DUF4390 domain-containing protein" evidence="1">
    <location>
        <begin position="19"/>
        <end position="219"/>
    </location>
</feature>
<evidence type="ECO:0000256" key="1">
    <source>
        <dbReference type="SAM" id="SignalP"/>
    </source>
</evidence>
<protein>
    <recommendedName>
        <fullName evidence="4">DUF4390 domain-containing protein</fullName>
    </recommendedName>
</protein>
<comment type="caution">
    <text evidence="2">The sequence shown here is derived from an EMBL/GenBank/DDBJ whole genome shotgun (WGS) entry which is preliminary data.</text>
</comment>
<evidence type="ECO:0000313" key="3">
    <source>
        <dbReference type="Proteomes" id="UP000075606"/>
    </source>
</evidence>
<dbReference type="EMBL" id="LRPC01000001">
    <property type="protein sequence ID" value="KYG77544.1"/>
    <property type="molecule type" value="Genomic_DNA"/>
</dbReference>
<feature type="signal peptide" evidence="1">
    <location>
        <begin position="1"/>
        <end position="18"/>
    </location>
</feature>
<reference evidence="2 3" key="1">
    <citation type="submission" date="2016-01" db="EMBL/GenBank/DDBJ databases">
        <title>Genome sequencing of Roseivirga spongicola UST030701-084.</title>
        <authorList>
            <person name="Selvaratnam C."/>
            <person name="Thevarajoo S."/>
            <person name="Goh K.M."/>
            <person name="Ee R."/>
            <person name="Chan K.-G."/>
            <person name="Chong C.S."/>
        </authorList>
    </citation>
    <scope>NUCLEOTIDE SEQUENCE [LARGE SCALE GENOMIC DNA]</scope>
    <source>
        <strain evidence="2 3">UST030701-084</strain>
    </source>
</reference>
<dbReference type="RefSeq" id="WP_068215995.1">
    <property type="nucleotide sequence ID" value="NZ_CP139724.1"/>
</dbReference>
<organism evidence="2 3">
    <name type="scientific">Roseivirga spongicola</name>
    <dbReference type="NCBI Taxonomy" id="333140"/>
    <lineage>
        <taxon>Bacteria</taxon>
        <taxon>Pseudomonadati</taxon>
        <taxon>Bacteroidota</taxon>
        <taxon>Cytophagia</taxon>
        <taxon>Cytophagales</taxon>
        <taxon>Roseivirgaceae</taxon>
        <taxon>Roseivirga</taxon>
    </lineage>
</organism>
<evidence type="ECO:0008006" key="4">
    <source>
        <dbReference type="Google" id="ProtNLM"/>
    </source>
</evidence>
<keyword evidence="3" id="KW-1185">Reference proteome</keyword>
<evidence type="ECO:0000313" key="2">
    <source>
        <dbReference type="EMBL" id="KYG77544.1"/>
    </source>
</evidence>
<dbReference type="Proteomes" id="UP000075606">
    <property type="component" value="Unassembled WGS sequence"/>
</dbReference>